<proteinExistence type="predicted"/>
<name>A0AAJ0D4J3_9PEZI</name>
<reference evidence="3" key="1">
    <citation type="submission" date="2023-04" db="EMBL/GenBank/DDBJ databases">
        <title>Black Yeasts Isolated from many extreme environments.</title>
        <authorList>
            <person name="Coleine C."/>
            <person name="Stajich J.E."/>
            <person name="Selbmann L."/>
        </authorList>
    </citation>
    <scope>NUCLEOTIDE SEQUENCE</scope>
    <source>
        <strain evidence="3">CCFEE 5312</strain>
    </source>
</reference>
<comment type="caution">
    <text evidence="3">The sequence shown here is derived from an EMBL/GenBank/DDBJ whole genome shotgun (WGS) entry which is preliminary data.</text>
</comment>
<dbReference type="EMBL" id="JAWDJX010000168">
    <property type="protein sequence ID" value="KAK3045693.1"/>
    <property type="molecule type" value="Genomic_DNA"/>
</dbReference>
<feature type="transmembrane region" description="Helical" evidence="2">
    <location>
        <begin position="426"/>
        <end position="447"/>
    </location>
</feature>
<dbReference type="AlphaFoldDB" id="A0AAJ0D4J3"/>
<evidence type="ECO:0000313" key="4">
    <source>
        <dbReference type="Proteomes" id="UP001271007"/>
    </source>
</evidence>
<keyword evidence="2" id="KW-0812">Transmembrane</keyword>
<evidence type="ECO:0000313" key="3">
    <source>
        <dbReference type="EMBL" id="KAK3045693.1"/>
    </source>
</evidence>
<keyword evidence="2" id="KW-0472">Membrane</keyword>
<protein>
    <submittedName>
        <fullName evidence="3">Uncharacterized protein</fullName>
    </submittedName>
</protein>
<keyword evidence="4" id="KW-1185">Reference proteome</keyword>
<feature type="transmembrane region" description="Helical" evidence="2">
    <location>
        <begin position="12"/>
        <end position="39"/>
    </location>
</feature>
<evidence type="ECO:0000256" key="2">
    <source>
        <dbReference type="SAM" id="Phobius"/>
    </source>
</evidence>
<keyword evidence="2" id="KW-1133">Transmembrane helix</keyword>
<feature type="compositionally biased region" description="Basic and acidic residues" evidence="1">
    <location>
        <begin position="549"/>
        <end position="558"/>
    </location>
</feature>
<organism evidence="3 4">
    <name type="scientific">Extremus antarcticus</name>
    <dbReference type="NCBI Taxonomy" id="702011"/>
    <lineage>
        <taxon>Eukaryota</taxon>
        <taxon>Fungi</taxon>
        <taxon>Dikarya</taxon>
        <taxon>Ascomycota</taxon>
        <taxon>Pezizomycotina</taxon>
        <taxon>Dothideomycetes</taxon>
        <taxon>Dothideomycetidae</taxon>
        <taxon>Mycosphaerellales</taxon>
        <taxon>Extremaceae</taxon>
        <taxon>Extremus</taxon>
    </lineage>
</organism>
<feature type="region of interest" description="Disordered" evidence="1">
    <location>
        <begin position="526"/>
        <end position="558"/>
    </location>
</feature>
<sequence>MAAAPALHNSQVWGLATFYLAAMIIFAFLQSVLSIIFVVEPIISTHGRQVPAYLPLSIDIPETYNGVVVDPCTIEIASPRCAYNLALTTLSSQMVTFAPYTIGGVTFEPPNGTLGLPYWALKHFSHSVESTSFEEEYRQYCLPVLDPHIITCTEEPFDQVKGETISSLVRYTQLNVRETGPSGDLHPITGDEFSPEMYKIILEYPNESPEAIKFRTNDEGQGTMSVQMHPDPELYNTSIISTSDDAEDGYASRLYRLMYGTEPDKSAVPEGSAFYFVAKCEFASIKYQDNVYSSWREVAFTLRNGVLRANVTDERCPNPRGPDVSGFADLYFTLEGAAAVLSSSDGYSKLFNVQHEEDAGTGSRIFDNMSRLDAVVNQIYHIVHTSWSQSIHKYALKNQTIYDKPVVMTEYPHLYVIRINWTPTTYIGLVLSILITVNAYVLAGRWLRATYRFGFDRDTWNLLTPVDLMAYSLAAYQDLIHDLNTVEHRRMAMRGITRTVLRERPLWEGTQQLISLVDNNSAMQKLDGSTAASSPISPIDGKTGLPTTVKEDIAPYTP</sequence>
<dbReference type="Proteomes" id="UP001271007">
    <property type="component" value="Unassembled WGS sequence"/>
</dbReference>
<evidence type="ECO:0000256" key="1">
    <source>
        <dbReference type="SAM" id="MobiDB-lite"/>
    </source>
</evidence>
<gene>
    <name evidence="3" type="ORF">LTR09_012753</name>
</gene>
<accession>A0AAJ0D4J3</accession>